<dbReference type="EMBL" id="UXAW01000136">
    <property type="protein sequence ID" value="VDC33922.1"/>
    <property type="molecule type" value="Genomic_DNA"/>
</dbReference>
<keyword evidence="3 8" id="KW-0813">Transport</keyword>
<comment type="subcellular location">
    <subcellularLocation>
        <location evidence="1 8">Cell membrane</location>
        <topology evidence="1 8">Multi-pass membrane protein</topology>
    </subcellularLocation>
</comment>
<dbReference type="GO" id="GO:0055085">
    <property type="term" value="P:transmembrane transport"/>
    <property type="evidence" value="ECO:0007669"/>
    <property type="project" value="InterPro"/>
</dbReference>
<sequence>MMRRLIPAPSPAWLVLPALGFTLLVFGVPLLHLLRMSFNTHPPDGIYELAWSLENYVAVLTDPVNLRTIRDTVLLSLITAVVTVVLAFLFAHAVWKRKGRVHLVLLAIALCPMLVSEISVIIGWRMFFPANGFLSYALVGTGLAEQKVNLLGTRFAAIVGLSYISVSYCFLTILSVMNAVDRDLITASGDLGASPLRTFLRVLVPLTMGGIIGAFTQAFVFSMGIYAAVNALGPDSLWSIGYEIQRQMLSRRDWPLASAFAVVLIVLISLTVIGLHALRNRRGPRHD</sequence>
<keyword evidence="5 8" id="KW-0812">Transmembrane</keyword>
<evidence type="ECO:0000256" key="8">
    <source>
        <dbReference type="RuleBase" id="RU363032"/>
    </source>
</evidence>
<feature type="transmembrane region" description="Helical" evidence="8">
    <location>
        <begin position="12"/>
        <end position="34"/>
    </location>
</feature>
<evidence type="ECO:0000313" key="11">
    <source>
        <dbReference type="Proteomes" id="UP000277498"/>
    </source>
</evidence>
<evidence type="ECO:0000313" key="10">
    <source>
        <dbReference type="EMBL" id="VDC33922.1"/>
    </source>
</evidence>
<dbReference type="PANTHER" id="PTHR42929:SF1">
    <property type="entry name" value="INNER MEMBRANE ABC TRANSPORTER PERMEASE PROTEIN YDCU-RELATED"/>
    <property type="match status" value="1"/>
</dbReference>
<evidence type="ECO:0000256" key="6">
    <source>
        <dbReference type="ARBA" id="ARBA00022989"/>
    </source>
</evidence>
<feature type="transmembrane region" description="Helical" evidence="8">
    <location>
        <begin position="73"/>
        <end position="91"/>
    </location>
</feature>
<dbReference type="RefSeq" id="WP_124088786.1">
    <property type="nucleotide sequence ID" value="NZ_UXAW01000136.1"/>
</dbReference>
<organism evidence="10 11">
    <name type="scientific">Pseudogemmobacter humi</name>
    <dbReference type="NCBI Taxonomy" id="2483812"/>
    <lineage>
        <taxon>Bacteria</taxon>
        <taxon>Pseudomonadati</taxon>
        <taxon>Pseudomonadota</taxon>
        <taxon>Alphaproteobacteria</taxon>
        <taxon>Rhodobacterales</taxon>
        <taxon>Paracoccaceae</taxon>
        <taxon>Pseudogemmobacter</taxon>
    </lineage>
</organism>
<reference evidence="10 11" key="1">
    <citation type="submission" date="2018-11" db="EMBL/GenBank/DDBJ databases">
        <authorList>
            <person name="Criscuolo A."/>
        </authorList>
    </citation>
    <scope>NUCLEOTIDE SEQUENCE [LARGE SCALE GENOMIC DNA]</scope>
    <source>
        <strain evidence="10">ACIP111625</strain>
    </source>
</reference>
<evidence type="ECO:0000256" key="2">
    <source>
        <dbReference type="ARBA" id="ARBA00007069"/>
    </source>
</evidence>
<dbReference type="Gene3D" id="1.10.3720.10">
    <property type="entry name" value="MetI-like"/>
    <property type="match status" value="1"/>
</dbReference>
<evidence type="ECO:0000256" key="5">
    <source>
        <dbReference type="ARBA" id="ARBA00022692"/>
    </source>
</evidence>
<feature type="transmembrane region" description="Helical" evidence="8">
    <location>
        <begin position="198"/>
        <end position="229"/>
    </location>
</feature>
<name>A0A3P5XXQ8_9RHOB</name>
<dbReference type="InterPro" id="IPR035906">
    <property type="entry name" value="MetI-like_sf"/>
</dbReference>
<keyword evidence="6 8" id="KW-1133">Transmembrane helix</keyword>
<dbReference type="GO" id="GO:0005886">
    <property type="term" value="C:plasma membrane"/>
    <property type="evidence" value="ECO:0007669"/>
    <property type="project" value="UniProtKB-SubCell"/>
</dbReference>
<feature type="transmembrane region" description="Helical" evidence="8">
    <location>
        <begin position="103"/>
        <end position="127"/>
    </location>
</feature>
<evidence type="ECO:0000259" key="9">
    <source>
        <dbReference type="PROSITE" id="PS50928"/>
    </source>
</evidence>
<dbReference type="Pfam" id="PF00528">
    <property type="entry name" value="BPD_transp_1"/>
    <property type="match status" value="1"/>
</dbReference>
<comment type="similarity">
    <text evidence="2">Belongs to the binding-protein-dependent transport system permease family. CysTW subfamily.</text>
</comment>
<feature type="domain" description="ABC transmembrane type-1" evidence="9">
    <location>
        <begin position="69"/>
        <end position="275"/>
    </location>
</feature>
<keyword evidence="7 8" id="KW-0472">Membrane</keyword>
<evidence type="ECO:0000256" key="3">
    <source>
        <dbReference type="ARBA" id="ARBA00022448"/>
    </source>
</evidence>
<keyword evidence="11" id="KW-1185">Reference proteome</keyword>
<dbReference type="OrthoDB" id="7056428at2"/>
<dbReference type="CDD" id="cd06261">
    <property type="entry name" value="TM_PBP2"/>
    <property type="match status" value="1"/>
</dbReference>
<dbReference type="AlphaFoldDB" id="A0A3P5XXQ8"/>
<feature type="transmembrane region" description="Helical" evidence="8">
    <location>
        <begin position="155"/>
        <end position="177"/>
    </location>
</feature>
<gene>
    <name evidence="10" type="primary">potB_12</name>
    <name evidence="10" type="ORF">XINFAN_04126</name>
</gene>
<proteinExistence type="inferred from homology"/>
<evidence type="ECO:0000256" key="4">
    <source>
        <dbReference type="ARBA" id="ARBA00022475"/>
    </source>
</evidence>
<dbReference type="PANTHER" id="PTHR42929">
    <property type="entry name" value="INNER MEMBRANE ABC TRANSPORTER PERMEASE PROTEIN YDCU-RELATED-RELATED"/>
    <property type="match status" value="1"/>
</dbReference>
<dbReference type="PROSITE" id="PS50928">
    <property type="entry name" value="ABC_TM1"/>
    <property type="match status" value="1"/>
</dbReference>
<dbReference type="SUPFAM" id="SSF161098">
    <property type="entry name" value="MetI-like"/>
    <property type="match status" value="1"/>
</dbReference>
<keyword evidence="4" id="KW-1003">Cell membrane</keyword>
<feature type="transmembrane region" description="Helical" evidence="8">
    <location>
        <begin position="256"/>
        <end position="278"/>
    </location>
</feature>
<accession>A0A3P5XXQ8</accession>
<protein>
    <submittedName>
        <fullName evidence="10">Spermidine/putrescine transport system permease protein PotB</fullName>
    </submittedName>
</protein>
<dbReference type="InterPro" id="IPR000515">
    <property type="entry name" value="MetI-like"/>
</dbReference>
<dbReference type="Proteomes" id="UP000277498">
    <property type="component" value="Unassembled WGS sequence"/>
</dbReference>
<evidence type="ECO:0000256" key="7">
    <source>
        <dbReference type="ARBA" id="ARBA00023136"/>
    </source>
</evidence>
<evidence type="ECO:0000256" key="1">
    <source>
        <dbReference type="ARBA" id="ARBA00004651"/>
    </source>
</evidence>